<feature type="transmembrane region" description="Helical" evidence="1">
    <location>
        <begin position="54"/>
        <end position="75"/>
    </location>
</feature>
<dbReference type="KEGG" id="plen:EIM92_08945"/>
<reference evidence="3 4" key="1">
    <citation type="submission" date="2018-11" db="EMBL/GenBank/DDBJ databases">
        <title>Genome sequencing of Paenibacillus lentus DSM25539(T).</title>
        <authorList>
            <person name="Kook J.-K."/>
            <person name="Park S.-N."/>
            <person name="Lim Y.K."/>
        </authorList>
    </citation>
    <scope>NUCLEOTIDE SEQUENCE [LARGE SCALE GENOMIC DNA]</scope>
    <source>
        <strain evidence="3 4">DSM 25539</strain>
    </source>
</reference>
<feature type="transmembrane region" description="Helical" evidence="1">
    <location>
        <begin position="96"/>
        <end position="114"/>
    </location>
</feature>
<accession>A0A3Q8S788</accession>
<evidence type="ECO:0000313" key="3">
    <source>
        <dbReference type="EMBL" id="AZK48937.1"/>
    </source>
</evidence>
<feature type="transmembrane region" description="Helical" evidence="1">
    <location>
        <begin position="245"/>
        <end position="267"/>
    </location>
</feature>
<dbReference type="PANTHER" id="PTHR30590">
    <property type="entry name" value="INNER MEMBRANE PROTEIN"/>
    <property type="match status" value="1"/>
</dbReference>
<feature type="transmembrane region" description="Helical" evidence="1">
    <location>
        <begin position="203"/>
        <end position="224"/>
    </location>
</feature>
<evidence type="ECO:0000256" key="1">
    <source>
        <dbReference type="SAM" id="Phobius"/>
    </source>
</evidence>
<dbReference type="EMBL" id="CP034248">
    <property type="protein sequence ID" value="AZK48937.1"/>
    <property type="molecule type" value="Genomic_DNA"/>
</dbReference>
<evidence type="ECO:0000313" key="4">
    <source>
        <dbReference type="Proteomes" id="UP000273145"/>
    </source>
</evidence>
<dbReference type="PANTHER" id="PTHR30590:SF2">
    <property type="entry name" value="INNER MEMBRANE PROTEIN"/>
    <property type="match status" value="1"/>
</dbReference>
<dbReference type="InterPro" id="IPR007349">
    <property type="entry name" value="DUF418"/>
</dbReference>
<feature type="transmembrane region" description="Helical" evidence="1">
    <location>
        <begin position="12"/>
        <end position="34"/>
    </location>
</feature>
<name>A0A3Q8S788_9BACL</name>
<dbReference type="Proteomes" id="UP000273145">
    <property type="component" value="Chromosome"/>
</dbReference>
<gene>
    <name evidence="3" type="ORF">EIM92_08945</name>
</gene>
<feature type="domain" description="DUF418" evidence="2">
    <location>
        <begin position="226"/>
        <end position="371"/>
    </location>
</feature>
<organism evidence="3 4">
    <name type="scientific">Paenibacillus lentus</name>
    <dbReference type="NCBI Taxonomy" id="1338368"/>
    <lineage>
        <taxon>Bacteria</taxon>
        <taxon>Bacillati</taxon>
        <taxon>Bacillota</taxon>
        <taxon>Bacilli</taxon>
        <taxon>Bacillales</taxon>
        <taxon>Paenibacillaceae</taxon>
        <taxon>Paenibacillus</taxon>
    </lineage>
</organism>
<dbReference type="AlphaFoldDB" id="A0A3Q8S788"/>
<evidence type="ECO:0000259" key="2">
    <source>
        <dbReference type="Pfam" id="PF04235"/>
    </source>
</evidence>
<protein>
    <submittedName>
        <fullName evidence="3">DUF418 domain-containing protein</fullName>
    </submittedName>
</protein>
<keyword evidence="1" id="KW-0812">Transmembrane</keyword>
<sequence>MKGNGGRLRLLDILRGFAILGTLGTNIWIFAHLGDLNYIFTFAENGWWASFQDFIRMFVLFLVNGKLLGLLTIMFGAGLEMKYRQSLRKGQPWPGLYIWASIILMAEGLIHFILVMEYDILMSYGFTAIITAFIIKGGDRAIRMAMRLIGGLHGAVILLILGFGIYLGIMGAHLSLGDMQGTALLYKDGSWLQQVAYRLENFMVLRLEVVLVVPMNIFLFLLGIRMMRSGFFAADEEGTKKRKKLLQIGLYAGIPLNLLLFVPGGYFELPVRYLFAPILSLGYIGLIAKLVEASEKAWLWSKLEQVGKMSLSCYVLQNILSSFIFYGWGLGLGGKVDSAAIVLIWLAICSFQIIFASIWLRIFKYGPMESARKFTLDLIGK</sequence>
<dbReference type="InterPro" id="IPR052529">
    <property type="entry name" value="Bact_Transport_Assoc"/>
</dbReference>
<feature type="transmembrane region" description="Helical" evidence="1">
    <location>
        <begin position="120"/>
        <end position="136"/>
    </location>
</feature>
<feature type="transmembrane region" description="Helical" evidence="1">
    <location>
        <begin position="311"/>
        <end position="328"/>
    </location>
</feature>
<feature type="transmembrane region" description="Helical" evidence="1">
    <location>
        <begin position="273"/>
        <end position="291"/>
    </location>
</feature>
<feature type="transmembrane region" description="Helical" evidence="1">
    <location>
        <begin position="148"/>
        <end position="169"/>
    </location>
</feature>
<keyword evidence="4" id="KW-1185">Reference proteome</keyword>
<dbReference type="Pfam" id="PF04235">
    <property type="entry name" value="DUF418"/>
    <property type="match status" value="1"/>
</dbReference>
<proteinExistence type="predicted"/>
<feature type="transmembrane region" description="Helical" evidence="1">
    <location>
        <begin position="340"/>
        <end position="363"/>
    </location>
</feature>
<dbReference type="RefSeq" id="WP_125085081.1">
    <property type="nucleotide sequence ID" value="NZ_CP034248.1"/>
</dbReference>
<dbReference type="OrthoDB" id="9807744at2"/>
<keyword evidence="1" id="KW-1133">Transmembrane helix</keyword>
<keyword evidence="1" id="KW-0472">Membrane</keyword>